<keyword evidence="6" id="KW-1185">Reference proteome</keyword>
<dbReference type="RefSeq" id="XP_822492.1">
    <property type="nucleotide sequence ID" value="XM_817399.1"/>
</dbReference>
<evidence type="ECO:0000256" key="2">
    <source>
        <dbReference type="ARBA" id="ARBA00022803"/>
    </source>
</evidence>
<dbReference type="GO" id="GO:0060271">
    <property type="term" value="P:cilium assembly"/>
    <property type="evidence" value="ECO:0000318"/>
    <property type="project" value="GO_Central"/>
</dbReference>
<evidence type="ECO:0008006" key="7">
    <source>
        <dbReference type="Google" id="ProtNLM"/>
    </source>
</evidence>
<dbReference type="PANTHER" id="PTHR44314:SF1">
    <property type="entry name" value="CILIA- AND FLAGELLA-ASSOCIATED PROTEIN 70"/>
    <property type="match status" value="1"/>
</dbReference>
<evidence type="ECO:0000256" key="3">
    <source>
        <dbReference type="PROSITE-ProRule" id="PRU00339"/>
    </source>
</evidence>
<feature type="repeat" description="TPR" evidence="3">
    <location>
        <begin position="680"/>
        <end position="713"/>
    </location>
</feature>
<protein>
    <recommendedName>
        <fullName evidence="7">Tetratricopeptide repeat protein</fullName>
    </recommendedName>
</protein>
<dbReference type="SUPFAM" id="SSF48452">
    <property type="entry name" value="TPR-like"/>
    <property type="match status" value="2"/>
</dbReference>
<dbReference type="PaxDb" id="5691-EAN77664"/>
<feature type="region of interest" description="Disordered" evidence="4">
    <location>
        <begin position="583"/>
        <end position="605"/>
    </location>
</feature>
<dbReference type="KEGG" id="tbr:Tb10.70.5350"/>
<reference evidence="5 6" key="2">
    <citation type="journal article" date="2005" name="Science">
        <title>The genome of the African trypanosome Trypanosoma brucei.</title>
        <authorList>
            <person name="Berriman M."/>
            <person name="Ghedin E."/>
            <person name="Hertz-Fowler C."/>
            <person name="Blandin G."/>
            <person name="Renauld H."/>
            <person name="Bartholomeu D.C."/>
            <person name="Lennard N.J."/>
            <person name="Caler E."/>
            <person name="Hamlin N.E."/>
            <person name="Haas B."/>
            <person name="Bohme U."/>
            <person name="Hannick L."/>
            <person name="Aslett M.A."/>
            <person name="Shallom J."/>
            <person name="Marcello L."/>
            <person name="Hou L."/>
            <person name="Wickstead B."/>
            <person name="Alsmark U.C."/>
            <person name="Arrowsmith C."/>
            <person name="Atkin R.J."/>
            <person name="Barron A.J."/>
            <person name="Bringaud F."/>
            <person name="Brooks K."/>
            <person name="Carrington M."/>
            <person name="Cherevach I."/>
            <person name="Chillingworth T.J."/>
            <person name="Churcher C."/>
            <person name="Clark L.N."/>
            <person name="Corton C.H."/>
            <person name="Cronin A."/>
            <person name="Davies R.M."/>
            <person name="Doggett J."/>
            <person name="Djikeng A."/>
            <person name="Feldblyum T."/>
            <person name="Field M.C."/>
            <person name="Fraser A."/>
            <person name="Goodhead I."/>
            <person name="Hance Z."/>
            <person name="Harper D."/>
            <person name="Harris B.R."/>
            <person name="Hauser H."/>
            <person name="Hostetler J."/>
            <person name="Ivens A."/>
            <person name="Jagels K."/>
            <person name="Johnson D."/>
            <person name="Johnson J."/>
            <person name="Jones K."/>
            <person name="Kerhornou A.X."/>
            <person name="Koo H."/>
            <person name="Larke N."/>
            <person name="Landfear S."/>
            <person name="Larkin C."/>
            <person name="Leech V."/>
            <person name="Line A."/>
            <person name="Lord A."/>
            <person name="Macleod A."/>
            <person name="Mooney P.J."/>
            <person name="Moule S."/>
            <person name="Martin D.M."/>
            <person name="Morgan G.W."/>
            <person name="Mungall K."/>
            <person name="Norbertczak H."/>
            <person name="Ormond D."/>
            <person name="Pai G."/>
            <person name="Peacock C.S."/>
            <person name="Peterson J."/>
            <person name="Quail M.A."/>
            <person name="Rabbinowitsch E."/>
            <person name="Rajandream M.A."/>
            <person name="Reitter C."/>
            <person name="Salzberg S.L."/>
            <person name="Sanders M."/>
            <person name="Schobel S."/>
            <person name="Sharp S."/>
            <person name="Simmonds M."/>
            <person name="Simpson A.J."/>
            <person name="Tallon L."/>
            <person name="Turner C.M."/>
            <person name="Tait A."/>
            <person name="Tivey A.R."/>
            <person name="Van Aken S."/>
            <person name="Walker D."/>
            <person name="Wanless D."/>
            <person name="Wang S."/>
            <person name="White B."/>
            <person name="White O."/>
            <person name="Whitehead S."/>
            <person name="Woodward J."/>
            <person name="Wortman J."/>
            <person name="Adams M.D."/>
            <person name="Embley T.M."/>
            <person name="Gull K."/>
            <person name="Ullu E."/>
            <person name="Barry J.D."/>
            <person name="Fairlamb A.H."/>
            <person name="Opperdoes F."/>
            <person name="Barrell B.G."/>
            <person name="Donelson J.E."/>
            <person name="Hall N."/>
            <person name="Fraser C.M."/>
            <person name="Melville S.E."/>
            <person name="El-Sayed N.M."/>
        </authorList>
    </citation>
    <scope>NUCLEOTIDE SEQUENCE [LARGE SCALE GENOMIC DNA]</scope>
    <source>
        <strain evidence="5 6">927/4 GUTat10.1</strain>
    </source>
</reference>
<proteinExistence type="predicted"/>
<dbReference type="Proteomes" id="UP000008524">
    <property type="component" value="Chromosome 10"/>
</dbReference>
<dbReference type="OMA" id="NPRTWAY"/>
<dbReference type="InterPro" id="IPR019734">
    <property type="entry name" value="TPR_rpt"/>
</dbReference>
<evidence type="ECO:0000256" key="1">
    <source>
        <dbReference type="ARBA" id="ARBA00022737"/>
    </source>
</evidence>
<dbReference type="Gene3D" id="1.25.40.10">
    <property type="entry name" value="Tetratricopeptide repeat domain"/>
    <property type="match status" value="2"/>
</dbReference>
<dbReference type="GO" id="GO:0005930">
    <property type="term" value="C:axoneme"/>
    <property type="evidence" value="ECO:0006056"/>
    <property type="project" value="Others"/>
</dbReference>
<dbReference type="InterPro" id="IPR052628">
    <property type="entry name" value="CFAP70"/>
</dbReference>
<feature type="region of interest" description="Disordered" evidence="4">
    <location>
        <begin position="240"/>
        <end position="263"/>
    </location>
</feature>
<dbReference type="PANTHER" id="PTHR44314">
    <property type="entry name" value="CILIA- AND FLAGELLA-ASSOCIATED PROTEIN 70"/>
    <property type="match status" value="1"/>
</dbReference>
<dbReference type="GO" id="GO:0031514">
    <property type="term" value="C:motile cilium"/>
    <property type="evidence" value="ECO:0000318"/>
    <property type="project" value="GO_Central"/>
</dbReference>
<evidence type="ECO:0000256" key="4">
    <source>
        <dbReference type="SAM" id="MobiDB-lite"/>
    </source>
</evidence>
<gene>
    <name evidence="5" type="ORF">Tb10.70.5350</name>
</gene>
<keyword evidence="1" id="KW-0677">Repeat</keyword>
<dbReference type="GeneID" id="3662154"/>
<dbReference type="PROSITE" id="PS50005">
    <property type="entry name" value="TPR"/>
    <property type="match status" value="2"/>
</dbReference>
<organism evidence="5 6">
    <name type="scientific">Trypanosoma brucei brucei (strain 927/4 GUTat10.1)</name>
    <dbReference type="NCBI Taxonomy" id="185431"/>
    <lineage>
        <taxon>Eukaryota</taxon>
        <taxon>Discoba</taxon>
        <taxon>Euglenozoa</taxon>
        <taxon>Kinetoplastea</taxon>
        <taxon>Metakinetoplastina</taxon>
        <taxon>Trypanosomatida</taxon>
        <taxon>Trypanosomatidae</taxon>
        <taxon>Trypanosoma</taxon>
    </lineage>
</organism>
<feature type="region of interest" description="Disordered" evidence="4">
    <location>
        <begin position="277"/>
        <end position="318"/>
    </location>
</feature>
<dbReference type="AlphaFoldDB" id="Q38C06"/>
<evidence type="ECO:0000313" key="6">
    <source>
        <dbReference type="Proteomes" id="UP000008524"/>
    </source>
</evidence>
<accession>Q38C06</accession>
<feature type="compositionally biased region" description="Low complexity" evidence="4">
    <location>
        <begin position="245"/>
        <end position="256"/>
    </location>
</feature>
<evidence type="ECO:0000313" key="5">
    <source>
        <dbReference type="EMBL" id="EAN77664.1"/>
    </source>
</evidence>
<dbReference type="GO" id="GO:0003341">
    <property type="term" value="P:cilium movement"/>
    <property type="evidence" value="ECO:0000318"/>
    <property type="project" value="GO_Central"/>
</dbReference>
<dbReference type="SMART" id="SM00028">
    <property type="entry name" value="TPR"/>
    <property type="match status" value="5"/>
</dbReference>
<dbReference type="InterPro" id="IPR011990">
    <property type="entry name" value="TPR-like_helical_dom_sf"/>
</dbReference>
<name>Q38C06_TRYB2</name>
<dbReference type="InParanoid" id="Q38C06"/>
<sequence>MPYFSAWAFCYHESVVSCRSLPIYWRYSSCTPPAHILATGSDNRRVPTSASVRCLRECHTHFLLRLLTNAGFFRRFLYFLCPIRQRLITLAGRLLNTPVADLLRSSVNIDFLCFLLFSTTHIITLMRAYTFPVYCNAEKITMTTEVSNDGMDIVNHMDIKVHGIQNVPPSWWSDGKHPTYPEHPFRYEVSFTIDGNQTFTLANGRLLQYLPQYRDYIENAALPPLSSTAKDVLRQMHEVPEAPTKGKSISTTKTTGNSQAVEDDAQPEARIIWITPPTSERAPTPSEELLGKRRKKTAGNSVGEDLTPVAVPEDDDTPPCMIRMPLDERHIMALEGMMLSGRPLELKFTRVLRPGLPTEWEDKQEWYFRAIIPVDLAPLSDPGSRELSADIQLQPVKAAVRTEEVKKTSKRSKNMAQGLRHEEIDTEGEHPYVTCKTSAVVSIELEKTLVQLPKDRIRPAVLPTNLIPKRPPPRKEFRDSTRQFSDMVASIAERMMHDCAALQDADSERKEEEILEVFENSGRLESYKEQLLPLVVNVVREKFLSDKDASPDVISRLTNELYVHLLNSIHCTLHNMVEGMSTPEQENANRVATAKPSTASPQGPDDGIDYVWLERAEEAETIRDYARATRCHQARIASCACAESFPDVWYDAASYFVRIGETTRAEQCFREAISHDPTHAPSLMAYGALLLTFDRFDEATVYLQAAVDAKPSSLSWGLISLLCDMHVLNLERGPRYESQRAHWEHEGTIAMREALSFSTDVDHTSVSKEVADYLLKLQHPGLANISLTRCSRGGHTEVLYARLFALGEQYNEALETLKNGEGLEPYIEEVTILRGDCYAALGRSDEAIREYKSVLCAKDKEPRRRFGPSYIHLGNLLITAGCYNDALGAFTIGIQAWPCSLTWLGAGIAYYRLNKIDAAEECLSESNTLNNTNPRTWAYLSLVCLRKERVELKTVLRQAIMQGLADPGLLTELGRDLVRACMGELGESCLRKALAVERECGREDSAVCCTAMYYLAGAVEGNNAEEAWMLYTAVANKTMDEVLRAKAEEQLAALGKS</sequence>
<reference evidence="5 6" key="1">
    <citation type="journal article" date="2005" name="Science">
        <title>Comparative genomics of trypanosomatid parasitic protozoa.</title>
        <authorList>
            <person name="El-Sayed N.M."/>
            <person name="Myler P.J."/>
            <person name="Blandin G."/>
            <person name="Berriman M."/>
            <person name="Crabtree J."/>
            <person name="Aggarwal G."/>
            <person name="Caler E."/>
            <person name="Renauld H."/>
            <person name="Worthey E.A."/>
            <person name="Hertz-Fowler C."/>
            <person name="Ghedin E."/>
            <person name="Peacock C."/>
            <person name="Bartholomeu D.C."/>
            <person name="Haas B.J."/>
            <person name="Tran A.N."/>
            <person name="Wortman J.R."/>
            <person name="Alsmark U.C."/>
            <person name="Angiuoli S."/>
            <person name="Anupama A."/>
            <person name="Badger J."/>
            <person name="Bringaud F."/>
            <person name="Cadag E."/>
            <person name="Carlton J.M."/>
            <person name="Cerqueira G.C."/>
            <person name="Creasy T."/>
            <person name="Delcher A.L."/>
            <person name="Djikeng A."/>
            <person name="Embley T.M."/>
            <person name="Hauser C."/>
            <person name="Ivens A.C."/>
            <person name="Kummerfeld S.K."/>
            <person name="Pereira-Leal J.B."/>
            <person name="Nilsson D."/>
            <person name="Peterson J."/>
            <person name="Salzberg S.L."/>
            <person name="Shallom J."/>
            <person name="Silva J.C."/>
            <person name="Sundaram J."/>
            <person name="Westenberger S."/>
            <person name="White O."/>
            <person name="Melville S.E."/>
            <person name="Donelson J.E."/>
            <person name="Andersson B."/>
            <person name="Stuart K.D."/>
            <person name="Hall N."/>
        </authorList>
    </citation>
    <scope>NUCLEOTIDE SEQUENCE [LARGE SCALE GENOMIC DNA]</scope>
    <source>
        <strain evidence="5 6">927/4 GUTat10.1</strain>
    </source>
</reference>
<dbReference type="OrthoDB" id="10262375at2759"/>
<dbReference type="GO" id="GO:0005737">
    <property type="term" value="C:cytoplasm"/>
    <property type="evidence" value="ECO:0006056"/>
    <property type="project" value="Others"/>
</dbReference>
<dbReference type="eggNOG" id="ENOG502QSJ2">
    <property type="taxonomic scope" value="Eukaryota"/>
</dbReference>
<feature type="repeat" description="TPR" evidence="3">
    <location>
        <begin position="646"/>
        <end position="679"/>
    </location>
</feature>
<feature type="compositionally biased region" description="Polar residues" evidence="4">
    <location>
        <begin position="583"/>
        <end position="601"/>
    </location>
</feature>
<dbReference type="STRING" id="185431.Q38C06"/>
<keyword evidence="2 3" id="KW-0802">TPR repeat</keyword>
<dbReference type="EMBL" id="CM000208">
    <property type="protein sequence ID" value="EAN77664.1"/>
    <property type="molecule type" value="Genomic_DNA"/>
</dbReference>
<dbReference type="Pfam" id="PF13432">
    <property type="entry name" value="TPR_16"/>
    <property type="match status" value="1"/>
</dbReference>